<evidence type="ECO:0000313" key="2">
    <source>
        <dbReference type="Proteomes" id="UP000241247"/>
    </source>
</evidence>
<evidence type="ECO:0000313" key="1">
    <source>
        <dbReference type="EMBL" id="PTM97336.1"/>
    </source>
</evidence>
<dbReference type="InterPro" id="IPR036610">
    <property type="entry name" value="PEBP-like_sf"/>
</dbReference>
<keyword evidence="2" id="KW-1185">Reference proteome</keyword>
<protein>
    <submittedName>
        <fullName evidence="1">PBP family phospholipid-binding protein</fullName>
    </submittedName>
</protein>
<dbReference type="SUPFAM" id="SSF49777">
    <property type="entry name" value="PEBP-like"/>
    <property type="match status" value="1"/>
</dbReference>
<dbReference type="RefSeq" id="WP_108001627.1">
    <property type="nucleotide sequence ID" value="NZ_JBHEEX010000001.1"/>
</dbReference>
<accession>A0A2T5BEC2</accession>
<dbReference type="PANTHER" id="PTHR30289">
    <property type="entry name" value="UNCHARACTERIZED PROTEIN YBCL-RELATED"/>
    <property type="match status" value="1"/>
</dbReference>
<dbReference type="EMBL" id="PZZZ01000002">
    <property type="protein sequence ID" value="PTM97336.1"/>
    <property type="molecule type" value="Genomic_DNA"/>
</dbReference>
<sequence>MPFTITSPAFENGGTIPRLYTCEGQDISPPLAWADVPAGTKSLALIVDDPDAPDPAHPKTTWVHWVVFNLPADLPGLPEATTHLPSGAEAGRNGWDRKAYGGPCPPIGTHRYFFKLYALNERLKVSPAAGKDQIVATMHNHIIANTELVGTYRKAGK</sequence>
<dbReference type="InterPro" id="IPR008914">
    <property type="entry name" value="PEBP"/>
</dbReference>
<dbReference type="Gene3D" id="3.90.280.10">
    <property type="entry name" value="PEBP-like"/>
    <property type="match status" value="1"/>
</dbReference>
<dbReference type="AlphaFoldDB" id="A0A2T5BEC2"/>
<dbReference type="Pfam" id="PF01161">
    <property type="entry name" value="PBP"/>
    <property type="match status" value="1"/>
</dbReference>
<dbReference type="NCBIfam" id="TIGR00481">
    <property type="entry name" value="YbhB/YbcL family Raf kinase inhibitor-like protein"/>
    <property type="match status" value="1"/>
</dbReference>
<name>A0A2T5BEC2_MYCDI</name>
<proteinExistence type="predicted"/>
<reference evidence="1 2" key="1">
    <citation type="submission" date="2018-04" db="EMBL/GenBank/DDBJ databases">
        <title>Genomic Encyclopedia of Type Strains, Phase IV (KMG-IV): sequencing the most valuable type-strain genomes for metagenomic binning, comparative biology and taxonomic classification.</title>
        <authorList>
            <person name="Goeker M."/>
        </authorList>
    </citation>
    <scope>NUCLEOTIDE SEQUENCE [LARGE SCALE GENOMIC DNA]</scope>
    <source>
        <strain evidence="1 2">DSM 7138</strain>
    </source>
</reference>
<dbReference type="OrthoDB" id="9797506at2"/>
<organism evidence="1 2">
    <name type="scientific">Mycoplana dimorpha</name>
    <dbReference type="NCBI Taxonomy" id="28320"/>
    <lineage>
        <taxon>Bacteria</taxon>
        <taxon>Pseudomonadati</taxon>
        <taxon>Pseudomonadota</taxon>
        <taxon>Alphaproteobacteria</taxon>
        <taxon>Hyphomicrobiales</taxon>
        <taxon>Rhizobiaceae</taxon>
        <taxon>Mycoplana</taxon>
    </lineage>
</organism>
<comment type="caution">
    <text evidence="1">The sequence shown here is derived from an EMBL/GenBank/DDBJ whole genome shotgun (WGS) entry which is preliminary data.</text>
</comment>
<dbReference type="PANTHER" id="PTHR30289:SF1">
    <property type="entry name" value="PEBP (PHOSPHATIDYLETHANOLAMINE-BINDING PROTEIN) FAMILY PROTEIN"/>
    <property type="match status" value="1"/>
</dbReference>
<dbReference type="Proteomes" id="UP000241247">
    <property type="component" value="Unassembled WGS sequence"/>
</dbReference>
<dbReference type="InterPro" id="IPR005247">
    <property type="entry name" value="YbhB_YbcL/LppC-like"/>
</dbReference>
<dbReference type="CDD" id="cd00865">
    <property type="entry name" value="PEBP_bact_arch"/>
    <property type="match status" value="1"/>
</dbReference>
<gene>
    <name evidence="1" type="ORF">C7449_102206</name>
</gene>